<accession>A0A3N2C7D1</accession>
<keyword evidence="2" id="KW-1185">Reference proteome</keyword>
<protein>
    <submittedName>
        <fullName evidence="1">Putative nucleic acid-binding protein</fullName>
    </submittedName>
</protein>
<dbReference type="PANTHER" id="PTHR39550:SF1">
    <property type="entry name" value="SLL0658 PROTEIN"/>
    <property type="match status" value="1"/>
</dbReference>
<dbReference type="PANTHER" id="PTHR39550">
    <property type="entry name" value="SLL0658 PROTEIN"/>
    <property type="match status" value="1"/>
</dbReference>
<dbReference type="Pfam" id="PF11848">
    <property type="entry name" value="DUF3368"/>
    <property type="match status" value="1"/>
</dbReference>
<dbReference type="AlphaFoldDB" id="A0A3N2C7D1"/>
<comment type="caution">
    <text evidence="1">The sequence shown here is derived from an EMBL/GenBank/DDBJ whole genome shotgun (WGS) entry which is preliminary data.</text>
</comment>
<dbReference type="InterPro" id="IPR021799">
    <property type="entry name" value="PIN-like_prokaryotic"/>
</dbReference>
<evidence type="ECO:0000313" key="1">
    <source>
        <dbReference type="EMBL" id="ROR83377.1"/>
    </source>
</evidence>
<organism evidence="1 2">
    <name type="scientific">Plantibacter flavus</name>
    <dbReference type="NCBI Taxonomy" id="150123"/>
    <lineage>
        <taxon>Bacteria</taxon>
        <taxon>Bacillati</taxon>
        <taxon>Actinomycetota</taxon>
        <taxon>Actinomycetes</taxon>
        <taxon>Micrococcales</taxon>
        <taxon>Microbacteriaceae</taxon>
        <taxon>Plantibacter</taxon>
    </lineage>
</organism>
<evidence type="ECO:0000313" key="2">
    <source>
        <dbReference type="Proteomes" id="UP000266915"/>
    </source>
</evidence>
<sequence>MVSAVTEQRPRSTFVFDDGPLSHFTEAGWLGLLELFVADGEAWLPDTVQHELGAGVDAHPHLRQVLDATWLKVTPVGPAETVAYGFYFGRLVETPPTNVGECGVLALAEFHEAIAVIDDGDARALAKERGVQMTSTISILCDLVTNKHLGFAAAERVADNLLRTEYRLPFAAGGFRQFVSENGLIDPYE</sequence>
<name>A0A3N2C7D1_9MICO</name>
<reference evidence="1 2" key="1">
    <citation type="submission" date="2018-11" db="EMBL/GenBank/DDBJ databases">
        <title>Sequencing the genomes of 1000 actinobacteria strains.</title>
        <authorList>
            <person name="Klenk H.-P."/>
        </authorList>
    </citation>
    <scope>NUCLEOTIDE SEQUENCE [LARGE SCALE GENOMIC DNA]</scope>
    <source>
        <strain evidence="1 2">DSM 14012</strain>
    </source>
</reference>
<dbReference type="Proteomes" id="UP000266915">
    <property type="component" value="Unassembled WGS sequence"/>
</dbReference>
<dbReference type="EMBL" id="RKHL01000001">
    <property type="protein sequence ID" value="ROR83377.1"/>
    <property type="molecule type" value="Genomic_DNA"/>
</dbReference>
<proteinExistence type="predicted"/>
<gene>
    <name evidence="1" type="ORF">EDD42_3488</name>
</gene>